<reference evidence="2" key="2">
    <citation type="submission" date="2023-05" db="EMBL/GenBank/DDBJ databases">
        <authorList>
            <person name="Fouks B."/>
        </authorList>
    </citation>
    <scope>NUCLEOTIDE SEQUENCE</scope>
    <source>
        <strain evidence="2">Stay&amp;Tobe</strain>
        <tissue evidence="2">Testes</tissue>
    </source>
</reference>
<feature type="non-terminal residue" evidence="2">
    <location>
        <position position="1"/>
    </location>
</feature>
<reference evidence="2" key="1">
    <citation type="journal article" date="2023" name="IScience">
        <title>Live-bearing cockroach genome reveals convergent evolutionary mechanisms linked to viviparity in insects and beyond.</title>
        <authorList>
            <person name="Fouks B."/>
            <person name="Harrison M.C."/>
            <person name="Mikhailova A.A."/>
            <person name="Marchal E."/>
            <person name="English S."/>
            <person name="Carruthers M."/>
            <person name="Jennings E.C."/>
            <person name="Chiamaka E.L."/>
            <person name="Frigard R.A."/>
            <person name="Pippel M."/>
            <person name="Attardo G.M."/>
            <person name="Benoit J.B."/>
            <person name="Bornberg-Bauer E."/>
            <person name="Tobe S.S."/>
        </authorList>
    </citation>
    <scope>NUCLEOTIDE SEQUENCE</scope>
    <source>
        <strain evidence="2">Stay&amp;Tobe</strain>
    </source>
</reference>
<feature type="transmembrane region" description="Helical" evidence="1">
    <location>
        <begin position="40"/>
        <end position="63"/>
    </location>
</feature>
<dbReference type="AlphaFoldDB" id="A0AAD7ZTK2"/>
<protein>
    <submittedName>
        <fullName evidence="2">Uncharacterized protein</fullName>
    </submittedName>
</protein>
<keyword evidence="3" id="KW-1185">Reference proteome</keyword>
<accession>A0AAD7ZTK2</accession>
<feature type="non-terminal residue" evidence="2">
    <location>
        <position position="115"/>
    </location>
</feature>
<comment type="caution">
    <text evidence="2">The sequence shown here is derived from an EMBL/GenBank/DDBJ whole genome shotgun (WGS) entry which is preliminary data.</text>
</comment>
<dbReference type="Proteomes" id="UP001233999">
    <property type="component" value="Unassembled WGS sequence"/>
</dbReference>
<feature type="transmembrane region" description="Helical" evidence="1">
    <location>
        <begin position="89"/>
        <end position="111"/>
    </location>
</feature>
<dbReference type="EMBL" id="JASPKZ010007155">
    <property type="protein sequence ID" value="KAJ9586461.1"/>
    <property type="molecule type" value="Genomic_DNA"/>
</dbReference>
<name>A0AAD7ZTK2_DIPPU</name>
<keyword evidence="1" id="KW-0472">Membrane</keyword>
<evidence type="ECO:0000313" key="3">
    <source>
        <dbReference type="Proteomes" id="UP001233999"/>
    </source>
</evidence>
<keyword evidence="1" id="KW-1133">Transmembrane helix</keyword>
<evidence type="ECO:0000256" key="1">
    <source>
        <dbReference type="SAM" id="Phobius"/>
    </source>
</evidence>
<gene>
    <name evidence="2" type="ORF">L9F63_019899</name>
</gene>
<organism evidence="2 3">
    <name type="scientific">Diploptera punctata</name>
    <name type="common">Pacific beetle cockroach</name>
    <dbReference type="NCBI Taxonomy" id="6984"/>
    <lineage>
        <taxon>Eukaryota</taxon>
        <taxon>Metazoa</taxon>
        <taxon>Ecdysozoa</taxon>
        <taxon>Arthropoda</taxon>
        <taxon>Hexapoda</taxon>
        <taxon>Insecta</taxon>
        <taxon>Pterygota</taxon>
        <taxon>Neoptera</taxon>
        <taxon>Polyneoptera</taxon>
        <taxon>Dictyoptera</taxon>
        <taxon>Blattodea</taxon>
        <taxon>Blaberoidea</taxon>
        <taxon>Blaberidae</taxon>
        <taxon>Diplopterinae</taxon>
        <taxon>Diploptera</taxon>
    </lineage>
</organism>
<proteinExistence type="predicted"/>
<keyword evidence="1" id="KW-0812">Transmembrane</keyword>
<evidence type="ECO:0000313" key="2">
    <source>
        <dbReference type="EMBL" id="KAJ9586461.1"/>
    </source>
</evidence>
<sequence>FLIEFVNNLIDNIRSDSRSHIDDFQDLEPMTIEVVLDLGYFTQLAFVFANALFAVAISTVYVFDSEYLHSYLTLNGINLGKIVTAFRNFVSFLSWLHFNFMIVYQSMIYYLNDFL</sequence>